<dbReference type="NCBIfam" id="TIGR00002">
    <property type="entry name" value="S16"/>
    <property type="match status" value="1"/>
</dbReference>
<dbReference type="AlphaFoldDB" id="A0A0H5C5N7"/>
<keyword evidence="5" id="KW-1185">Reference proteome</keyword>
<dbReference type="Gene3D" id="3.30.1320.10">
    <property type="match status" value="1"/>
</dbReference>
<evidence type="ECO:0000256" key="3">
    <source>
        <dbReference type="HAMAP-Rule" id="MF_00385"/>
    </source>
</evidence>
<evidence type="ECO:0000313" key="4">
    <source>
        <dbReference type="EMBL" id="CEN32276.1"/>
    </source>
</evidence>
<dbReference type="SUPFAM" id="SSF54565">
    <property type="entry name" value="Ribosomal protein S16"/>
    <property type="match status" value="1"/>
</dbReference>
<dbReference type="GO" id="GO:0015935">
    <property type="term" value="C:small ribosomal subunit"/>
    <property type="evidence" value="ECO:0007669"/>
    <property type="project" value="TreeGrafter"/>
</dbReference>
<dbReference type="STRING" id="1594731.WEOB_343"/>
<keyword evidence="1 3" id="KW-0689">Ribosomal protein</keyword>
<proteinExistence type="inferred from homology"/>
<gene>
    <name evidence="3 4" type="primary">rpsP</name>
    <name evidence="4" type="ORF">WEOB_343</name>
</gene>
<dbReference type="InterPro" id="IPR023803">
    <property type="entry name" value="Ribosomal_bS16_dom_sf"/>
</dbReference>
<dbReference type="GO" id="GO:0005737">
    <property type="term" value="C:cytoplasm"/>
    <property type="evidence" value="ECO:0007669"/>
    <property type="project" value="UniProtKB-ARBA"/>
</dbReference>
<reference evidence="5" key="1">
    <citation type="submission" date="2015-01" db="EMBL/GenBank/DDBJ databases">
        <authorList>
            <person name="Manzano-Marin A."/>
            <person name="Manzano-Marin A."/>
        </authorList>
    </citation>
    <scope>NUCLEOTIDE SEQUENCE [LARGE SCALE GENOMIC DNA]</scope>
    <source>
        <strain evidence="5">obscurior</strain>
    </source>
</reference>
<dbReference type="GO" id="GO:0003735">
    <property type="term" value="F:structural constituent of ribosome"/>
    <property type="evidence" value="ECO:0007669"/>
    <property type="project" value="InterPro"/>
</dbReference>
<dbReference type="Proteomes" id="UP000242753">
    <property type="component" value="Chromosome I"/>
</dbReference>
<dbReference type="GO" id="GO:0006412">
    <property type="term" value="P:translation"/>
    <property type="evidence" value="ECO:0007669"/>
    <property type="project" value="UniProtKB-UniRule"/>
</dbReference>
<dbReference type="PANTHER" id="PTHR12919:SF20">
    <property type="entry name" value="SMALL RIBOSOMAL SUBUNIT PROTEIN BS16M"/>
    <property type="match status" value="1"/>
</dbReference>
<evidence type="ECO:0000256" key="2">
    <source>
        <dbReference type="ARBA" id="ARBA00023274"/>
    </source>
</evidence>
<name>A0A0H5C5N7_9ENTR</name>
<dbReference type="PANTHER" id="PTHR12919">
    <property type="entry name" value="30S RIBOSOMAL PROTEIN S16"/>
    <property type="match status" value="1"/>
</dbReference>
<comment type="similarity">
    <text evidence="3">Belongs to the bacterial ribosomal protein bS16 family.</text>
</comment>
<organism evidence="4 5">
    <name type="scientific">Candidatus Westeberhardia cardiocondylae</name>
    <dbReference type="NCBI Taxonomy" id="1594731"/>
    <lineage>
        <taxon>Bacteria</taxon>
        <taxon>Pseudomonadati</taxon>
        <taxon>Pseudomonadota</taxon>
        <taxon>Gammaproteobacteria</taxon>
        <taxon>Enterobacterales</taxon>
        <taxon>Enterobacteriaceae</taxon>
        <taxon>ant endosymbionts</taxon>
        <taxon>Candidatus Westeberhardia</taxon>
    </lineage>
</organism>
<dbReference type="EMBL" id="LN774881">
    <property type="protein sequence ID" value="CEN32276.1"/>
    <property type="molecule type" value="Genomic_DNA"/>
</dbReference>
<accession>A0A0H5C5N7</accession>
<dbReference type="HAMAP" id="MF_00385">
    <property type="entry name" value="Ribosomal_bS16"/>
    <property type="match status" value="1"/>
</dbReference>
<sequence>MIKIRLSRRGNKNHPFYLVVVSDCRNPRDGRFIEKVGFLNPFLKDVSRSVFLHYKRIEYWINCGAKVSKRVLNLIKNFKN</sequence>
<evidence type="ECO:0000256" key="1">
    <source>
        <dbReference type="ARBA" id="ARBA00022980"/>
    </source>
</evidence>
<protein>
    <recommendedName>
        <fullName evidence="3">Small ribosomal subunit protein bS16</fullName>
    </recommendedName>
</protein>
<dbReference type="PATRIC" id="fig|1594731.3.peg.324"/>
<dbReference type="Pfam" id="PF00886">
    <property type="entry name" value="Ribosomal_S16"/>
    <property type="match status" value="1"/>
</dbReference>
<evidence type="ECO:0000313" key="5">
    <source>
        <dbReference type="Proteomes" id="UP000242753"/>
    </source>
</evidence>
<dbReference type="KEGG" id="wca:WEOB_343"/>
<keyword evidence="2 3" id="KW-0687">Ribonucleoprotein</keyword>
<dbReference type="RefSeq" id="WP_281263819.1">
    <property type="nucleotide sequence ID" value="NZ_LN774881.1"/>
</dbReference>
<dbReference type="InterPro" id="IPR000307">
    <property type="entry name" value="Ribosomal_bS16"/>
</dbReference>